<dbReference type="EMBL" id="MU129058">
    <property type="protein sequence ID" value="KAF9508475.1"/>
    <property type="molecule type" value="Genomic_DNA"/>
</dbReference>
<accession>A0A9P6AMB7</accession>
<protein>
    <submittedName>
        <fullName evidence="2">Uncharacterized protein</fullName>
    </submittedName>
</protein>
<organism evidence="2 3">
    <name type="scientific">Hydnum rufescens UP504</name>
    <dbReference type="NCBI Taxonomy" id="1448309"/>
    <lineage>
        <taxon>Eukaryota</taxon>
        <taxon>Fungi</taxon>
        <taxon>Dikarya</taxon>
        <taxon>Basidiomycota</taxon>
        <taxon>Agaricomycotina</taxon>
        <taxon>Agaricomycetes</taxon>
        <taxon>Cantharellales</taxon>
        <taxon>Hydnaceae</taxon>
        <taxon>Hydnum</taxon>
    </lineage>
</organism>
<evidence type="ECO:0000313" key="2">
    <source>
        <dbReference type="EMBL" id="KAF9508475.1"/>
    </source>
</evidence>
<evidence type="ECO:0000313" key="3">
    <source>
        <dbReference type="Proteomes" id="UP000886523"/>
    </source>
</evidence>
<dbReference type="Proteomes" id="UP000886523">
    <property type="component" value="Unassembled WGS sequence"/>
</dbReference>
<feature type="chain" id="PRO_5040242883" evidence="1">
    <location>
        <begin position="21"/>
        <end position="131"/>
    </location>
</feature>
<comment type="caution">
    <text evidence="2">The sequence shown here is derived from an EMBL/GenBank/DDBJ whole genome shotgun (WGS) entry which is preliminary data.</text>
</comment>
<keyword evidence="1" id="KW-0732">Signal</keyword>
<keyword evidence="3" id="KW-1185">Reference proteome</keyword>
<gene>
    <name evidence="2" type="ORF">BS47DRAFT_1365945</name>
</gene>
<sequence>MASLISYQLYVAWLSLAIMAQQLMVTVPGFNEFYATETKVICCKLAGEIAAAQFHPVLVLLYPNATGIHRYRVAELRLVFRTRLDRNNPESEHPFYAHVLWYTKIPSTPIRDVKLYRVDKDISILEHVGVA</sequence>
<reference evidence="2" key="1">
    <citation type="journal article" date="2020" name="Nat. Commun.">
        <title>Large-scale genome sequencing of mycorrhizal fungi provides insights into the early evolution of symbiotic traits.</title>
        <authorList>
            <person name="Miyauchi S."/>
            <person name="Kiss E."/>
            <person name="Kuo A."/>
            <person name="Drula E."/>
            <person name="Kohler A."/>
            <person name="Sanchez-Garcia M."/>
            <person name="Morin E."/>
            <person name="Andreopoulos B."/>
            <person name="Barry K.W."/>
            <person name="Bonito G."/>
            <person name="Buee M."/>
            <person name="Carver A."/>
            <person name="Chen C."/>
            <person name="Cichocki N."/>
            <person name="Clum A."/>
            <person name="Culley D."/>
            <person name="Crous P.W."/>
            <person name="Fauchery L."/>
            <person name="Girlanda M."/>
            <person name="Hayes R.D."/>
            <person name="Keri Z."/>
            <person name="LaButti K."/>
            <person name="Lipzen A."/>
            <person name="Lombard V."/>
            <person name="Magnuson J."/>
            <person name="Maillard F."/>
            <person name="Murat C."/>
            <person name="Nolan M."/>
            <person name="Ohm R.A."/>
            <person name="Pangilinan J."/>
            <person name="Pereira M.F."/>
            <person name="Perotto S."/>
            <person name="Peter M."/>
            <person name="Pfister S."/>
            <person name="Riley R."/>
            <person name="Sitrit Y."/>
            <person name="Stielow J.B."/>
            <person name="Szollosi G."/>
            <person name="Zifcakova L."/>
            <person name="Stursova M."/>
            <person name="Spatafora J.W."/>
            <person name="Tedersoo L."/>
            <person name="Vaario L.M."/>
            <person name="Yamada A."/>
            <person name="Yan M."/>
            <person name="Wang P."/>
            <person name="Xu J."/>
            <person name="Bruns T."/>
            <person name="Baldrian P."/>
            <person name="Vilgalys R."/>
            <person name="Dunand C."/>
            <person name="Henrissat B."/>
            <person name="Grigoriev I.V."/>
            <person name="Hibbett D."/>
            <person name="Nagy L.G."/>
            <person name="Martin F.M."/>
        </authorList>
    </citation>
    <scope>NUCLEOTIDE SEQUENCE</scope>
    <source>
        <strain evidence="2">UP504</strain>
    </source>
</reference>
<dbReference type="AlphaFoldDB" id="A0A9P6AMB7"/>
<feature type="signal peptide" evidence="1">
    <location>
        <begin position="1"/>
        <end position="20"/>
    </location>
</feature>
<name>A0A9P6AMB7_9AGAM</name>
<evidence type="ECO:0000256" key="1">
    <source>
        <dbReference type="SAM" id="SignalP"/>
    </source>
</evidence>
<proteinExistence type="predicted"/>